<sequence>MRDKKLKIISGVIALVILLPVLYQIIFKDGRKGYVDELIHGVETEKTMTAYNKAYLTIKNLDDEPLKDEYLDKLTDYKEACTTDEVRSVMKDIEELEDTGDVEKYNYLLFERLENLEDPRNGYYYRYEISQKSDNLFTKDFTRAQDGVNVATADLNLLNLQYAKQSVAYVKNEKNKQYLQDAINSLEEDYNETLKIYDIKFVNDTELRIRLTEPLKIDSINKSDFTIEDTNVTRVELTNDNEEIIVNFKSFEEKQDSVELKISSMELTDRNTKSSHHLVYKPHETIKFE</sequence>
<dbReference type="RefSeq" id="WP_090038642.1">
    <property type="nucleotide sequence ID" value="NZ_FOKI01000003.1"/>
</dbReference>
<protein>
    <submittedName>
        <fullName evidence="1">Uncharacterized protein</fullName>
    </submittedName>
</protein>
<keyword evidence="2" id="KW-1185">Reference proteome</keyword>
<dbReference type="EMBL" id="FOKI01000003">
    <property type="protein sequence ID" value="SFA80947.1"/>
    <property type="molecule type" value="Genomic_DNA"/>
</dbReference>
<dbReference type="STRING" id="84698.SAMN04488528_100399"/>
<name>A0A1I0VXZ5_9CLOT</name>
<dbReference type="AlphaFoldDB" id="A0A1I0VXZ5"/>
<evidence type="ECO:0000313" key="2">
    <source>
        <dbReference type="Proteomes" id="UP000198619"/>
    </source>
</evidence>
<evidence type="ECO:0000313" key="1">
    <source>
        <dbReference type="EMBL" id="SFA80947.1"/>
    </source>
</evidence>
<proteinExistence type="predicted"/>
<organism evidence="1 2">
    <name type="scientific">Clostridium frigidicarnis</name>
    <dbReference type="NCBI Taxonomy" id="84698"/>
    <lineage>
        <taxon>Bacteria</taxon>
        <taxon>Bacillati</taxon>
        <taxon>Bacillota</taxon>
        <taxon>Clostridia</taxon>
        <taxon>Eubacteriales</taxon>
        <taxon>Clostridiaceae</taxon>
        <taxon>Clostridium</taxon>
    </lineage>
</organism>
<accession>A0A1I0VXZ5</accession>
<reference evidence="1 2" key="1">
    <citation type="submission" date="2016-10" db="EMBL/GenBank/DDBJ databases">
        <authorList>
            <person name="de Groot N.N."/>
        </authorList>
    </citation>
    <scope>NUCLEOTIDE SEQUENCE [LARGE SCALE GENOMIC DNA]</scope>
    <source>
        <strain evidence="1 2">DSM 12271</strain>
    </source>
</reference>
<gene>
    <name evidence="1" type="ORF">SAMN04488528_100399</name>
</gene>
<dbReference type="Proteomes" id="UP000198619">
    <property type="component" value="Unassembled WGS sequence"/>
</dbReference>